<accession>A0A6J6CH50</accession>
<dbReference type="InterPro" id="IPR004101">
    <property type="entry name" value="Mur_ligase_C"/>
</dbReference>
<feature type="domain" description="Mur ligase N-terminal catalytic" evidence="2">
    <location>
        <begin position="34"/>
        <end position="110"/>
    </location>
</feature>
<feature type="domain" description="Mur ligase central" evidence="4">
    <location>
        <begin position="122"/>
        <end position="322"/>
    </location>
</feature>
<evidence type="ECO:0000259" key="2">
    <source>
        <dbReference type="Pfam" id="PF01225"/>
    </source>
</evidence>
<proteinExistence type="inferred from homology"/>
<dbReference type="GO" id="GO:0005737">
    <property type="term" value="C:cytoplasm"/>
    <property type="evidence" value="ECO:0007669"/>
    <property type="project" value="InterPro"/>
</dbReference>
<evidence type="ECO:0000313" key="5">
    <source>
        <dbReference type="EMBL" id="CAB4550731.1"/>
    </source>
</evidence>
<dbReference type="Gene3D" id="3.40.1390.10">
    <property type="entry name" value="MurE/MurF, N-terminal domain"/>
    <property type="match status" value="1"/>
</dbReference>
<organism evidence="5">
    <name type="scientific">freshwater metagenome</name>
    <dbReference type="NCBI Taxonomy" id="449393"/>
    <lineage>
        <taxon>unclassified sequences</taxon>
        <taxon>metagenomes</taxon>
        <taxon>ecological metagenomes</taxon>
    </lineage>
</organism>
<dbReference type="EMBL" id="CAEZTD010000001">
    <property type="protein sequence ID" value="CAB4550731.1"/>
    <property type="molecule type" value="Genomic_DNA"/>
</dbReference>
<dbReference type="SUPFAM" id="SSF53244">
    <property type="entry name" value="MurD-like peptide ligases, peptide-binding domain"/>
    <property type="match status" value="1"/>
</dbReference>
<dbReference type="Pfam" id="PF08245">
    <property type="entry name" value="Mur_ligase_M"/>
    <property type="match status" value="1"/>
</dbReference>
<dbReference type="Gene3D" id="3.90.190.20">
    <property type="entry name" value="Mur ligase, C-terminal domain"/>
    <property type="match status" value="1"/>
</dbReference>
<dbReference type="GO" id="GO:0005524">
    <property type="term" value="F:ATP binding"/>
    <property type="evidence" value="ECO:0007669"/>
    <property type="project" value="InterPro"/>
</dbReference>
<dbReference type="SUPFAM" id="SSF63418">
    <property type="entry name" value="MurE/MurF N-terminal domain"/>
    <property type="match status" value="1"/>
</dbReference>
<evidence type="ECO:0000259" key="3">
    <source>
        <dbReference type="Pfam" id="PF02875"/>
    </source>
</evidence>
<dbReference type="HAMAP" id="MF_00208">
    <property type="entry name" value="MurE"/>
    <property type="match status" value="1"/>
</dbReference>
<comment type="similarity">
    <text evidence="1">Belongs to the MurCDEF family. MurE subfamily.</text>
</comment>
<dbReference type="InterPro" id="IPR000713">
    <property type="entry name" value="Mur_ligase_N"/>
</dbReference>
<dbReference type="GO" id="GO:0008360">
    <property type="term" value="P:regulation of cell shape"/>
    <property type="evidence" value="ECO:0007669"/>
    <property type="project" value="InterPro"/>
</dbReference>
<dbReference type="InterPro" id="IPR036615">
    <property type="entry name" value="Mur_ligase_C_dom_sf"/>
</dbReference>
<dbReference type="PANTHER" id="PTHR23135">
    <property type="entry name" value="MUR LIGASE FAMILY MEMBER"/>
    <property type="match status" value="1"/>
</dbReference>
<protein>
    <submittedName>
        <fullName evidence="5">Unannotated protein</fullName>
    </submittedName>
</protein>
<evidence type="ECO:0000259" key="4">
    <source>
        <dbReference type="Pfam" id="PF08245"/>
    </source>
</evidence>
<feature type="domain" description="Mur ligase C-terminal" evidence="3">
    <location>
        <begin position="349"/>
        <end position="477"/>
    </location>
</feature>
<gene>
    <name evidence="5" type="ORF">UFOPK1591_00009</name>
</gene>
<dbReference type="GO" id="GO:0016881">
    <property type="term" value="F:acid-amino acid ligase activity"/>
    <property type="evidence" value="ECO:0007669"/>
    <property type="project" value="InterPro"/>
</dbReference>
<sequence length="513" mass="54523">MPSLRPSASDGHALSEIAMRFAQRVIGEVGTTVVTGVELSSRDVRPGDLFAALPGANQHGAVFADNALVAGAVAILTDVAGAEIIADAPVPVLVVDSPRDILGDVAAHVYDSQDETRLTFGVTGTNGKTSIVYCLAAILEAIGLTTALSTTAQRRIGAREITSGLTTPEAPELHAFMALAREAGAQALALEVSAQALTRSRVSGIHFDVVGFANLSHDHLDDYATFEDYFEAKSRLFRSGVAARAVVCVDDNWGLRLAESIQIPSTTIATREDVVADWRVEILGESFERTTFRVYSDDISIVSHIPVLGDFMALNAALAIVMVIESGFEPADVENAIGGSQGIPVYIPGRLEVVSGPVGPVFVVDYGHTPEAFRASLESLRRVTPGRIIMVFGADGDRDVAKRSELGAISARLADIVIITDYHPRSEDPARIRAALLAGAVGARPDGDIREEPDPARAVRLAISLAHVGDVIFYAGPGHEEYREQAGKKIPYNAREDVRKALGEAGYVVGENR</sequence>
<dbReference type="InterPro" id="IPR013221">
    <property type="entry name" value="Mur_ligase_cen"/>
</dbReference>
<dbReference type="Pfam" id="PF02875">
    <property type="entry name" value="Mur_ligase_C"/>
    <property type="match status" value="1"/>
</dbReference>
<name>A0A6J6CH50_9ZZZZ</name>
<dbReference type="SUPFAM" id="SSF53623">
    <property type="entry name" value="MurD-like peptide ligases, catalytic domain"/>
    <property type="match status" value="1"/>
</dbReference>
<dbReference type="InterPro" id="IPR036565">
    <property type="entry name" value="Mur-like_cat_sf"/>
</dbReference>
<dbReference type="GO" id="GO:0051301">
    <property type="term" value="P:cell division"/>
    <property type="evidence" value="ECO:0007669"/>
    <property type="project" value="InterPro"/>
</dbReference>
<dbReference type="NCBIfam" id="TIGR01085">
    <property type="entry name" value="murE"/>
    <property type="match status" value="1"/>
</dbReference>
<dbReference type="Gene3D" id="3.40.1190.10">
    <property type="entry name" value="Mur-like, catalytic domain"/>
    <property type="match status" value="1"/>
</dbReference>
<dbReference type="AlphaFoldDB" id="A0A6J6CH50"/>
<dbReference type="Pfam" id="PF01225">
    <property type="entry name" value="Mur_ligase"/>
    <property type="match status" value="1"/>
</dbReference>
<reference evidence="5" key="1">
    <citation type="submission" date="2020-05" db="EMBL/GenBank/DDBJ databases">
        <authorList>
            <person name="Chiriac C."/>
            <person name="Salcher M."/>
            <person name="Ghai R."/>
            <person name="Kavagutti S V."/>
        </authorList>
    </citation>
    <scope>NUCLEOTIDE SEQUENCE</scope>
</reference>
<dbReference type="InterPro" id="IPR035911">
    <property type="entry name" value="MurE/MurF_N"/>
</dbReference>
<dbReference type="InterPro" id="IPR005761">
    <property type="entry name" value="UDP-N-AcMur-Glu-dNH2Pim_ligase"/>
</dbReference>
<evidence type="ECO:0000256" key="1">
    <source>
        <dbReference type="ARBA" id="ARBA00005898"/>
    </source>
</evidence>
<dbReference type="PANTHER" id="PTHR23135:SF4">
    <property type="entry name" value="UDP-N-ACETYLMURAMOYL-L-ALANYL-D-GLUTAMATE--2,6-DIAMINOPIMELATE LIGASE MURE HOMOLOG, CHLOROPLASTIC"/>
    <property type="match status" value="1"/>
</dbReference>